<reference evidence="2 3" key="1">
    <citation type="submission" date="2020-07" db="EMBL/GenBank/DDBJ databases">
        <title>Sequencing the genomes of 1000 actinobacteria strains.</title>
        <authorList>
            <person name="Klenk H.-P."/>
        </authorList>
    </citation>
    <scope>NUCLEOTIDE SEQUENCE [LARGE SCALE GENOMIC DNA]</scope>
    <source>
        <strain evidence="2 3">DSM 15166</strain>
    </source>
</reference>
<protein>
    <submittedName>
        <fullName evidence="2">Uncharacterized protein</fullName>
    </submittedName>
</protein>
<dbReference type="RefSeq" id="WP_179700582.1">
    <property type="nucleotide sequence ID" value="NZ_BAAAHA010000003.1"/>
</dbReference>
<dbReference type="Proteomes" id="UP000521075">
    <property type="component" value="Unassembled WGS sequence"/>
</dbReference>
<accession>A0A853DPW1</accession>
<name>A0A853DPW1_9MICO</name>
<evidence type="ECO:0000313" key="3">
    <source>
        <dbReference type="Proteomes" id="UP000521075"/>
    </source>
</evidence>
<keyword evidence="3" id="KW-1185">Reference proteome</keyword>
<organism evidence="2 3">
    <name type="scientific">Leifsonia naganoensis</name>
    <dbReference type="NCBI Taxonomy" id="150025"/>
    <lineage>
        <taxon>Bacteria</taxon>
        <taxon>Bacillati</taxon>
        <taxon>Actinomycetota</taxon>
        <taxon>Actinomycetes</taxon>
        <taxon>Micrococcales</taxon>
        <taxon>Microbacteriaceae</taxon>
        <taxon>Leifsonia</taxon>
    </lineage>
</organism>
<dbReference type="AlphaFoldDB" id="A0A853DPW1"/>
<comment type="caution">
    <text evidence="2">The sequence shown here is derived from an EMBL/GenBank/DDBJ whole genome shotgun (WGS) entry which is preliminary data.</text>
</comment>
<evidence type="ECO:0000313" key="2">
    <source>
        <dbReference type="EMBL" id="NYK09653.1"/>
    </source>
</evidence>
<proteinExistence type="predicted"/>
<sequence length="344" mass="35486">MSGAKLRAIIESSAVLSLLAIGLPFLAAPVPARAEEATPTIADTDRAADEATAKAVAAEYGHAVAIDSMTTPTSQTSAEADGSMELMSSSVPVRVEKDHGWVPVDVSLAPTVDGMVAPKTAAVPVEFSAGGSSTLARVQTASGQWVTETWPSALPAPSLDRATATYSEVFSGVDLKLIATPAGMSEVLVVKSETAAANPALESLNLGVTGATLSRAASQSITATTPSGSVASSAAPSWWDSSSPDSGPEGPGGDGGLRPLDHTASASAVELDVTSATDTPDVTYPVYVDFMVHELTEKALMDRGVPQDVAHSTALETHPFGKNFDPDILRDSGYFNEKYLRAWE</sequence>
<feature type="compositionally biased region" description="Low complexity" evidence="1">
    <location>
        <begin position="226"/>
        <end position="248"/>
    </location>
</feature>
<dbReference type="EMBL" id="JACCHJ010000001">
    <property type="protein sequence ID" value="NYK09653.1"/>
    <property type="molecule type" value="Genomic_DNA"/>
</dbReference>
<gene>
    <name evidence="2" type="ORF">HNR14_001534</name>
</gene>
<evidence type="ECO:0000256" key="1">
    <source>
        <dbReference type="SAM" id="MobiDB-lite"/>
    </source>
</evidence>
<feature type="region of interest" description="Disordered" evidence="1">
    <location>
        <begin position="220"/>
        <end position="261"/>
    </location>
</feature>